<dbReference type="AlphaFoldDB" id="A0AAW9JY59"/>
<sequence>MNSYFKIKEMADLYDIGTDTLRHYDKIGLLKPSRSSNGYRLYSVQDLYKLNLIRDLRNLDFSLEAIGNYLEKRTIEQTTNLLNIEYELVNEKIQELEKTQAYLKERINLMDESPKIIANEVNVLKLQSRYCIQELAPLESPIEVDYTLKKLQKRNESLIPLLTQSAIGAFFDCENSYLKKQASFNSVFFILKENQVKPDFVLAAGSYLSIHYRGSYQQSFTYLSKLYTYINEHKLVALGPPFELYKIDFHETLKEAEFLTEIQIQVVEST</sequence>
<dbReference type="Gene3D" id="1.10.1660.10">
    <property type="match status" value="1"/>
</dbReference>
<dbReference type="InterPro" id="IPR047057">
    <property type="entry name" value="MerR_fam"/>
</dbReference>
<feature type="coiled-coil region" evidence="5">
    <location>
        <begin position="79"/>
        <end position="106"/>
    </location>
</feature>
<dbReference type="PANTHER" id="PTHR30204:SF69">
    <property type="entry name" value="MERR-FAMILY TRANSCRIPTIONAL REGULATOR"/>
    <property type="match status" value="1"/>
</dbReference>
<evidence type="ECO:0000256" key="2">
    <source>
        <dbReference type="ARBA" id="ARBA00023015"/>
    </source>
</evidence>
<keyword evidence="5" id="KW-0175">Coiled coil</keyword>
<organism evidence="7 8">
    <name type="scientific">Carnobacterium maltaromaticum</name>
    <name type="common">Carnobacterium piscicola</name>
    <dbReference type="NCBI Taxonomy" id="2751"/>
    <lineage>
        <taxon>Bacteria</taxon>
        <taxon>Bacillati</taxon>
        <taxon>Bacillota</taxon>
        <taxon>Bacilli</taxon>
        <taxon>Lactobacillales</taxon>
        <taxon>Carnobacteriaceae</taxon>
        <taxon>Carnobacterium</taxon>
    </lineage>
</organism>
<gene>
    <name evidence="7" type="ORF">RAK27_00540</name>
</gene>
<evidence type="ECO:0000256" key="4">
    <source>
        <dbReference type="ARBA" id="ARBA00023163"/>
    </source>
</evidence>
<dbReference type="PROSITE" id="PS50937">
    <property type="entry name" value="HTH_MERR_2"/>
    <property type="match status" value="1"/>
</dbReference>
<keyword evidence="2" id="KW-0805">Transcription regulation</keyword>
<dbReference type="GO" id="GO:0003700">
    <property type="term" value="F:DNA-binding transcription factor activity"/>
    <property type="evidence" value="ECO:0007669"/>
    <property type="project" value="InterPro"/>
</dbReference>
<dbReference type="Pfam" id="PF13411">
    <property type="entry name" value="MerR_1"/>
    <property type="match status" value="1"/>
</dbReference>
<dbReference type="InterPro" id="IPR029442">
    <property type="entry name" value="GyrI-like"/>
</dbReference>
<dbReference type="SUPFAM" id="SSF46955">
    <property type="entry name" value="Putative DNA-binding domain"/>
    <property type="match status" value="1"/>
</dbReference>
<dbReference type="Pfam" id="PF06445">
    <property type="entry name" value="GyrI-like"/>
    <property type="match status" value="1"/>
</dbReference>
<reference evidence="7" key="1">
    <citation type="submission" date="2023-08" db="EMBL/GenBank/DDBJ databases">
        <title>Genomic characterization of piscicolin 126 produced by Carnobacterium maltaromaticum CM22 strain isolated from salmon (Salmo salar).</title>
        <authorList>
            <person name="Gonzalez-Gragera E."/>
            <person name="Garcia-Lopez J.D."/>
            <person name="Teso-Perez C."/>
            <person name="Gimenez-Hernandez I."/>
            <person name="Peralta-Sanchez J.M."/>
            <person name="Valdivia E."/>
            <person name="Montalban-Lopez M."/>
            <person name="Martin-Platero A.M."/>
            <person name="Banos A."/>
            <person name="Martinez-Bueno M."/>
        </authorList>
    </citation>
    <scope>NUCLEOTIDE SEQUENCE</scope>
    <source>
        <strain evidence="7">CM22</strain>
    </source>
</reference>
<evidence type="ECO:0000313" key="7">
    <source>
        <dbReference type="EMBL" id="MDZ5757139.1"/>
    </source>
</evidence>
<dbReference type="EMBL" id="JAVBVO010000001">
    <property type="protein sequence ID" value="MDZ5757139.1"/>
    <property type="molecule type" value="Genomic_DNA"/>
</dbReference>
<dbReference type="Gene3D" id="3.20.80.10">
    <property type="entry name" value="Regulatory factor, effector binding domain"/>
    <property type="match status" value="1"/>
</dbReference>
<dbReference type="RefSeq" id="WP_317912422.1">
    <property type="nucleotide sequence ID" value="NZ_CBCPIB010000004.1"/>
</dbReference>
<dbReference type="CDD" id="cd00592">
    <property type="entry name" value="HTH_MerR-like"/>
    <property type="match status" value="1"/>
</dbReference>
<protein>
    <submittedName>
        <fullName evidence="7">MerR family transcriptional regulator</fullName>
    </submittedName>
</protein>
<evidence type="ECO:0000256" key="3">
    <source>
        <dbReference type="ARBA" id="ARBA00023125"/>
    </source>
</evidence>
<keyword evidence="4" id="KW-0804">Transcription</keyword>
<dbReference type="GO" id="GO:0003677">
    <property type="term" value="F:DNA binding"/>
    <property type="evidence" value="ECO:0007669"/>
    <property type="project" value="UniProtKB-KW"/>
</dbReference>
<evidence type="ECO:0000256" key="1">
    <source>
        <dbReference type="ARBA" id="ARBA00022491"/>
    </source>
</evidence>
<feature type="domain" description="HTH merR-type" evidence="6">
    <location>
        <begin position="4"/>
        <end position="72"/>
    </location>
</feature>
<evidence type="ECO:0000256" key="5">
    <source>
        <dbReference type="SAM" id="Coils"/>
    </source>
</evidence>
<dbReference type="SMART" id="SM00422">
    <property type="entry name" value="HTH_MERR"/>
    <property type="match status" value="1"/>
</dbReference>
<dbReference type="InterPro" id="IPR000551">
    <property type="entry name" value="MerR-type_HTH_dom"/>
</dbReference>
<comment type="caution">
    <text evidence="7">The sequence shown here is derived from an EMBL/GenBank/DDBJ whole genome shotgun (WGS) entry which is preliminary data.</text>
</comment>
<keyword evidence="3" id="KW-0238">DNA-binding</keyword>
<dbReference type="InterPro" id="IPR011256">
    <property type="entry name" value="Reg_factor_effector_dom_sf"/>
</dbReference>
<evidence type="ECO:0000313" key="8">
    <source>
        <dbReference type="Proteomes" id="UP001290462"/>
    </source>
</evidence>
<dbReference type="PANTHER" id="PTHR30204">
    <property type="entry name" value="REDOX-CYCLING DRUG-SENSING TRANSCRIPTIONAL ACTIVATOR SOXR"/>
    <property type="match status" value="1"/>
</dbReference>
<name>A0AAW9JY59_CARML</name>
<dbReference type="InterPro" id="IPR009061">
    <property type="entry name" value="DNA-bd_dom_put_sf"/>
</dbReference>
<evidence type="ECO:0000259" key="6">
    <source>
        <dbReference type="PROSITE" id="PS50937"/>
    </source>
</evidence>
<proteinExistence type="predicted"/>
<keyword evidence="1" id="KW-0678">Repressor</keyword>
<dbReference type="SUPFAM" id="SSF55136">
    <property type="entry name" value="Probable bacterial effector-binding domain"/>
    <property type="match status" value="1"/>
</dbReference>
<dbReference type="Proteomes" id="UP001290462">
    <property type="component" value="Unassembled WGS sequence"/>
</dbReference>
<accession>A0AAW9JY59</accession>